<dbReference type="InterPro" id="IPR010920">
    <property type="entry name" value="LSM_dom_sf"/>
</dbReference>
<keyword evidence="3" id="KW-0472">Membrane</keyword>
<keyword evidence="2" id="KW-0407">Ion channel</keyword>
<dbReference type="Gene3D" id="1.10.287.1260">
    <property type="match status" value="1"/>
</dbReference>
<protein>
    <submittedName>
        <fullName evidence="5">Mesoderm induction early response protein 1, putative isoform 1</fullName>
    </submittedName>
</protein>
<organism evidence="5 6">
    <name type="scientific">Hibiscus syriacus</name>
    <name type="common">Rose of Sharon</name>
    <dbReference type="NCBI Taxonomy" id="106335"/>
    <lineage>
        <taxon>Eukaryota</taxon>
        <taxon>Viridiplantae</taxon>
        <taxon>Streptophyta</taxon>
        <taxon>Embryophyta</taxon>
        <taxon>Tracheophyta</taxon>
        <taxon>Spermatophyta</taxon>
        <taxon>Magnoliopsida</taxon>
        <taxon>eudicotyledons</taxon>
        <taxon>Gunneridae</taxon>
        <taxon>Pentapetalae</taxon>
        <taxon>rosids</taxon>
        <taxon>malvids</taxon>
        <taxon>Malvales</taxon>
        <taxon>Malvaceae</taxon>
        <taxon>Malvoideae</taxon>
        <taxon>Hibiscus</taxon>
    </lineage>
</organism>
<dbReference type="GO" id="GO:0034220">
    <property type="term" value="P:monoatomic ion transmembrane transport"/>
    <property type="evidence" value="ECO:0007669"/>
    <property type="project" value="UniProtKB-KW"/>
</dbReference>
<sequence>MGDLYALDFDGVLCDSCGESSISAVKAAKVRWPDLFDGVDTAMEDWIVDQMHIVRPVVETGYENLLLVRLLLESRLPSIRKSSVAEGLTIEDILENWSKIKPVIMEEWDENRDALIDLFGKVRDAWMDNDLATWIGANRFYPGVPDALKFASSTIYIVTTKQSRFADALLRELAGVTIPAERIYGLGTGPKVKVLKQLQLRSENQGMKLHFVEDRLATLKNVIKEPELDGWNLYLGNWGYNTPKEREEAANIPRIQLIQLNDFIARIRMFFGSSSPAKPCPVVGIGESEAAGNPMEKKNYKEQGEKGKERKVLGFSYGSGSCARRWLGMMKFGARRAAIRKLLKTAMLRKRTTGEKAEEASNELKPHVEQLLDTYLYLKDVVVPFGFTLTGTVLAWVILPRILRRFHNYAIQTSVQPSGSLLGDQNCANNLPCEDFLVSLQICIVLSVLKNLSGMMVAPSTIASEYIAQAWGGGAAILSVVWFLHRWKTNVLAHALATQSLAGIEACGVAVQSILTVGGIGGVATAFAAKDILGNVLSGLSMQFSKPFSVGDTIKAGSIEGQVVENGTYKHNITQL</sequence>
<comment type="caution">
    <text evidence="5">The sequence shown here is derived from an EMBL/GenBank/DDBJ whole genome shotgun (WGS) entry which is preliminary data.</text>
</comment>
<dbReference type="PANTHER" id="PTHR30566">
    <property type="entry name" value="YNAI-RELATED MECHANOSENSITIVE ION CHANNEL"/>
    <property type="match status" value="1"/>
</dbReference>
<dbReference type="AlphaFoldDB" id="A0A6A2YRK7"/>
<feature type="transmembrane region" description="Helical" evidence="3">
    <location>
        <begin position="381"/>
        <end position="399"/>
    </location>
</feature>
<evidence type="ECO:0000313" key="5">
    <source>
        <dbReference type="EMBL" id="KAE8681966.1"/>
    </source>
</evidence>
<accession>A0A6A2YRK7</accession>
<keyword evidence="1" id="KW-0406">Ion transport</keyword>
<feature type="domain" description="Mechanosensitive ion channel MscS" evidence="4">
    <location>
        <begin position="531"/>
        <end position="568"/>
    </location>
</feature>
<evidence type="ECO:0000259" key="4">
    <source>
        <dbReference type="Pfam" id="PF00924"/>
    </source>
</evidence>
<reference evidence="5" key="1">
    <citation type="submission" date="2019-09" db="EMBL/GenBank/DDBJ databases">
        <title>Draft genome information of white flower Hibiscus syriacus.</title>
        <authorList>
            <person name="Kim Y.-M."/>
        </authorList>
    </citation>
    <scope>NUCLEOTIDE SEQUENCE [LARGE SCALE GENOMIC DNA]</scope>
    <source>
        <strain evidence="5">YM2019G1</strain>
    </source>
</reference>
<dbReference type="InterPro" id="IPR006685">
    <property type="entry name" value="MscS_channel_2nd"/>
</dbReference>
<keyword evidence="6" id="KW-1185">Reference proteome</keyword>
<dbReference type="EMBL" id="VEPZ02001294">
    <property type="protein sequence ID" value="KAE8681966.1"/>
    <property type="molecule type" value="Genomic_DNA"/>
</dbReference>
<evidence type="ECO:0000256" key="3">
    <source>
        <dbReference type="SAM" id="Phobius"/>
    </source>
</evidence>
<name>A0A6A2YRK7_HIBSY</name>
<keyword evidence="1" id="KW-0813">Transport</keyword>
<dbReference type="Proteomes" id="UP000436088">
    <property type="component" value="Unassembled WGS sequence"/>
</dbReference>
<evidence type="ECO:0000313" key="6">
    <source>
        <dbReference type="Proteomes" id="UP000436088"/>
    </source>
</evidence>
<dbReference type="SUPFAM" id="SSF50182">
    <property type="entry name" value="Sm-like ribonucleoproteins"/>
    <property type="match status" value="1"/>
</dbReference>
<gene>
    <name evidence="5" type="ORF">F3Y22_tig00111278pilonHSYRG00038</name>
</gene>
<keyword evidence="3" id="KW-0812">Transmembrane</keyword>
<evidence type="ECO:0000256" key="1">
    <source>
        <dbReference type="ARBA" id="ARBA00023065"/>
    </source>
</evidence>
<dbReference type="SUPFAM" id="SSF56784">
    <property type="entry name" value="HAD-like"/>
    <property type="match status" value="1"/>
</dbReference>
<proteinExistence type="predicted"/>
<dbReference type="GO" id="GO:0016020">
    <property type="term" value="C:membrane"/>
    <property type="evidence" value="ECO:0007669"/>
    <property type="project" value="InterPro"/>
</dbReference>
<keyword evidence="3" id="KW-1133">Transmembrane helix</keyword>
<dbReference type="Pfam" id="PF00924">
    <property type="entry name" value="MS_channel_2nd"/>
    <property type="match status" value="1"/>
</dbReference>
<dbReference type="InterPro" id="IPR036412">
    <property type="entry name" value="HAD-like_sf"/>
</dbReference>
<evidence type="ECO:0000256" key="2">
    <source>
        <dbReference type="ARBA" id="ARBA00023303"/>
    </source>
</evidence>
<dbReference type="PANTHER" id="PTHR30566:SF5">
    <property type="entry name" value="MECHANOSENSITIVE ION CHANNEL PROTEIN 1, MITOCHONDRIAL-RELATED"/>
    <property type="match status" value="1"/>
</dbReference>